<comment type="similarity">
    <text evidence="8 9">Belongs to the TRAP transporter small permease family.</text>
</comment>
<protein>
    <recommendedName>
        <fullName evidence="9">TRAP transporter small permease protein</fullName>
    </recommendedName>
</protein>
<keyword evidence="7 9" id="KW-0472">Membrane</keyword>
<evidence type="ECO:0000256" key="7">
    <source>
        <dbReference type="ARBA" id="ARBA00023136"/>
    </source>
</evidence>
<keyword evidence="3" id="KW-1003">Cell membrane</keyword>
<feature type="transmembrane region" description="Helical" evidence="9">
    <location>
        <begin position="12"/>
        <end position="35"/>
    </location>
</feature>
<keyword evidence="5 9" id="KW-0812">Transmembrane</keyword>
<evidence type="ECO:0000313" key="11">
    <source>
        <dbReference type="EMBL" id="TYP63773.1"/>
    </source>
</evidence>
<evidence type="ECO:0000256" key="5">
    <source>
        <dbReference type="ARBA" id="ARBA00022692"/>
    </source>
</evidence>
<evidence type="ECO:0000256" key="3">
    <source>
        <dbReference type="ARBA" id="ARBA00022475"/>
    </source>
</evidence>
<dbReference type="InterPro" id="IPR055348">
    <property type="entry name" value="DctQ"/>
</dbReference>
<dbReference type="InterPro" id="IPR007387">
    <property type="entry name" value="TRAP_DctQ"/>
</dbReference>
<evidence type="ECO:0000256" key="9">
    <source>
        <dbReference type="RuleBase" id="RU369079"/>
    </source>
</evidence>
<dbReference type="GO" id="GO:0005886">
    <property type="term" value="C:plasma membrane"/>
    <property type="evidence" value="ECO:0007669"/>
    <property type="project" value="UniProtKB-SubCell"/>
</dbReference>
<dbReference type="EMBL" id="VNHQ01000013">
    <property type="protein sequence ID" value="TYP63773.1"/>
    <property type="molecule type" value="Genomic_DNA"/>
</dbReference>
<reference evidence="11 12" key="1">
    <citation type="submission" date="2019-07" db="EMBL/GenBank/DDBJ databases">
        <title>Deep subsurface shale carbon reservoir microbial communities from Ohio and West Virginia, USA.</title>
        <authorList>
            <person name="Wrighton K."/>
        </authorList>
    </citation>
    <scope>NUCLEOTIDE SEQUENCE [LARGE SCALE GENOMIC DNA]</scope>
    <source>
        <strain evidence="11 12">NP_8Ht</strain>
    </source>
</reference>
<evidence type="ECO:0000256" key="2">
    <source>
        <dbReference type="ARBA" id="ARBA00022448"/>
    </source>
</evidence>
<feature type="transmembrane region" description="Helical" evidence="9">
    <location>
        <begin position="41"/>
        <end position="61"/>
    </location>
</feature>
<evidence type="ECO:0000256" key="8">
    <source>
        <dbReference type="ARBA" id="ARBA00038436"/>
    </source>
</evidence>
<dbReference type="Proteomes" id="UP000324282">
    <property type="component" value="Unassembled WGS sequence"/>
</dbReference>
<comment type="caution">
    <text evidence="11">The sequence shown here is derived from an EMBL/GenBank/DDBJ whole genome shotgun (WGS) entry which is preliminary data.</text>
</comment>
<organism evidence="11 12">
    <name type="scientific">Stutzerimonas stutzeri</name>
    <name type="common">Pseudomonas stutzeri</name>
    <dbReference type="NCBI Taxonomy" id="316"/>
    <lineage>
        <taxon>Bacteria</taxon>
        <taxon>Pseudomonadati</taxon>
        <taxon>Pseudomonadota</taxon>
        <taxon>Gammaproteobacteria</taxon>
        <taxon>Pseudomonadales</taxon>
        <taxon>Pseudomonadaceae</taxon>
        <taxon>Stutzerimonas</taxon>
    </lineage>
</organism>
<evidence type="ECO:0000256" key="6">
    <source>
        <dbReference type="ARBA" id="ARBA00022989"/>
    </source>
</evidence>
<feature type="transmembrane region" description="Helical" evidence="9">
    <location>
        <begin position="133"/>
        <end position="152"/>
    </location>
</feature>
<feature type="transmembrane region" description="Helical" evidence="9">
    <location>
        <begin position="91"/>
        <end position="113"/>
    </location>
</feature>
<feature type="domain" description="Tripartite ATP-independent periplasmic transporters DctQ component" evidence="10">
    <location>
        <begin position="29"/>
        <end position="159"/>
    </location>
</feature>
<proteinExistence type="inferred from homology"/>
<comment type="subunit">
    <text evidence="9">The complex comprises the extracytoplasmic solute receptor protein and the two transmembrane proteins.</text>
</comment>
<dbReference type="PANTHER" id="PTHR35011">
    <property type="entry name" value="2,3-DIKETO-L-GULONATE TRAP TRANSPORTER SMALL PERMEASE PROTEIN YIAM"/>
    <property type="match status" value="1"/>
</dbReference>
<keyword evidence="2 9" id="KW-0813">Transport</keyword>
<evidence type="ECO:0000256" key="4">
    <source>
        <dbReference type="ARBA" id="ARBA00022519"/>
    </source>
</evidence>
<comment type="function">
    <text evidence="9">Part of the tripartite ATP-independent periplasmic (TRAP) transport system.</text>
</comment>
<keyword evidence="4 9" id="KW-0997">Cell inner membrane</keyword>
<dbReference type="RefSeq" id="WP_148925447.1">
    <property type="nucleotide sequence ID" value="NZ_VNHQ01000013.1"/>
</dbReference>
<sequence length="170" mass="19148">MIREFFSGLDRGVGWLLEAAAFVASLLVVGLMLFLVLARYVFGWSMVGLLELIMLFGMWLYMLGGTIACRRNEHLKVDFIELKITDQRFQLIHKALISLISFLICLFFVVLAYRMLSWGLRRPQSTPGMGIPLWLPQASIMLAAIGCSCYSLRDVIGSLAGIKRLGQKEL</sequence>
<evidence type="ECO:0000313" key="12">
    <source>
        <dbReference type="Proteomes" id="UP000324282"/>
    </source>
</evidence>
<dbReference type="Pfam" id="PF04290">
    <property type="entry name" value="DctQ"/>
    <property type="match status" value="1"/>
</dbReference>
<dbReference type="GO" id="GO:0022857">
    <property type="term" value="F:transmembrane transporter activity"/>
    <property type="evidence" value="ECO:0007669"/>
    <property type="project" value="UniProtKB-UniRule"/>
</dbReference>
<evidence type="ECO:0000259" key="10">
    <source>
        <dbReference type="Pfam" id="PF04290"/>
    </source>
</evidence>
<comment type="subcellular location">
    <subcellularLocation>
        <location evidence="1 9">Cell inner membrane</location>
        <topology evidence="1 9">Multi-pass membrane protein</topology>
    </subcellularLocation>
</comment>
<evidence type="ECO:0000256" key="1">
    <source>
        <dbReference type="ARBA" id="ARBA00004429"/>
    </source>
</evidence>
<accession>A0A5S5BDL9</accession>
<gene>
    <name evidence="11" type="ORF">A9A72_123550</name>
</gene>
<dbReference type="OrthoDB" id="6104548at2"/>
<dbReference type="AlphaFoldDB" id="A0A5S5BDL9"/>
<name>A0A5S5BDL9_STUST</name>
<keyword evidence="6 9" id="KW-1133">Transmembrane helix</keyword>